<dbReference type="Proteomes" id="UP000295238">
    <property type="component" value="Unassembled WGS sequence"/>
</dbReference>
<comment type="caution">
    <text evidence="4">The sequence shown here is derived from an EMBL/GenBank/DDBJ whole genome shotgun (WGS) entry which is preliminary data.</text>
</comment>
<feature type="modified residue" description="4-aspartylphosphate" evidence="2">
    <location>
        <position position="61"/>
    </location>
</feature>
<proteinExistence type="predicted"/>
<protein>
    <submittedName>
        <fullName evidence="4">Response regulator</fullName>
    </submittedName>
</protein>
<dbReference type="Gene3D" id="3.40.50.2300">
    <property type="match status" value="1"/>
</dbReference>
<dbReference type="EMBL" id="SMTL01000002">
    <property type="protein sequence ID" value="TDK37141.1"/>
    <property type="molecule type" value="Genomic_DNA"/>
</dbReference>
<evidence type="ECO:0000256" key="1">
    <source>
        <dbReference type="ARBA" id="ARBA00022553"/>
    </source>
</evidence>
<dbReference type="AlphaFoldDB" id="A0A4R5UJT8"/>
<dbReference type="InterPro" id="IPR011006">
    <property type="entry name" value="CheY-like_superfamily"/>
</dbReference>
<keyword evidence="5" id="KW-1185">Reference proteome</keyword>
<reference evidence="4 5" key="1">
    <citation type="submission" date="2019-03" db="EMBL/GenBank/DDBJ databases">
        <title>Rhizobium sp. nov., an bacterium isolated from biocrust in Mu Us Desert.</title>
        <authorList>
            <person name="Lixiong L."/>
        </authorList>
    </citation>
    <scope>NUCLEOTIDE SEQUENCE [LARGE SCALE GENOMIC DNA]</scope>
    <source>
        <strain evidence="4 5">SPY-1</strain>
    </source>
</reference>
<dbReference type="SUPFAM" id="SSF52172">
    <property type="entry name" value="CheY-like"/>
    <property type="match status" value="1"/>
</dbReference>
<gene>
    <name evidence="4" type="ORF">E2F50_09605</name>
</gene>
<dbReference type="PANTHER" id="PTHR44591:SF21">
    <property type="entry name" value="TWO-COMPONENT RESPONSE REGULATOR"/>
    <property type="match status" value="1"/>
</dbReference>
<evidence type="ECO:0000259" key="3">
    <source>
        <dbReference type="PROSITE" id="PS50110"/>
    </source>
</evidence>
<dbReference type="PROSITE" id="PS50110">
    <property type="entry name" value="RESPONSE_REGULATORY"/>
    <property type="match status" value="1"/>
</dbReference>
<dbReference type="Pfam" id="PF00072">
    <property type="entry name" value="Response_reg"/>
    <property type="match status" value="1"/>
</dbReference>
<dbReference type="InterPro" id="IPR050595">
    <property type="entry name" value="Bact_response_regulator"/>
</dbReference>
<keyword evidence="1 2" id="KW-0597">Phosphoprotein</keyword>
<dbReference type="RefSeq" id="WP_133315908.1">
    <property type="nucleotide sequence ID" value="NZ_SMTL01000002.1"/>
</dbReference>
<sequence>MTAGTVTARSVLLVEDDALIRLDAEEILTSEGFEVLAVDSGKQAVAELDTDGGRFDAVVTDIRLGDGPSGWDVGRHARELVATIPVIYMTADSAKAWSSQGVPNSVLLQKPFVPAQLITALSTLLNQNATNNLG</sequence>
<dbReference type="GO" id="GO:0000160">
    <property type="term" value="P:phosphorelay signal transduction system"/>
    <property type="evidence" value="ECO:0007669"/>
    <property type="project" value="InterPro"/>
</dbReference>
<accession>A0A4R5UJT8</accession>
<name>A0A4R5UJT8_9HYPH</name>
<dbReference type="InterPro" id="IPR001789">
    <property type="entry name" value="Sig_transdc_resp-reg_receiver"/>
</dbReference>
<dbReference type="SMART" id="SM00448">
    <property type="entry name" value="REC"/>
    <property type="match status" value="1"/>
</dbReference>
<organism evidence="4 5">
    <name type="scientific">Rhizobium deserti</name>
    <dbReference type="NCBI Taxonomy" id="2547961"/>
    <lineage>
        <taxon>Bacteria</taxon>
        <taxon>Pseudomonadati</taxon>
        <taxon>Pseudomonadota</taxon>
        <taxon>Alphaproteobacteria</taxon>
        <taxon>Hyphomicrobiales</taxon>
        <taxon>Rhizobiaceae</taxon>
        <taxon>Rhizobium/Agrobacterium group</taxon>
        <taxon>Rhizobium</taxon>
    </lineage>
</organism>
<evidence type="ECO:0000256" key="2">
    <source>
        <dbReference type="PROSITE-ProRule" id="PRU00169"/>
    </source>
</evidence>
<evidence type="ECO:0000313" key="5">
    <source>
        <dbReference type="Proteomes" id="UP000295238"/>
    </source>
</evidence>
<dbReference type="OrthoDB" id="7210814at2"/>
<feature type="domain" description="Response regulatory" evidence="3">
    <location>
        <begin position="10"/>
        <end position="125"/>
    </location>
</feature>
<dbReference type="PANTHER" id="PTHR44591">
    <property type="entry name" value="STRESS RESPONSE REGULATOR PROTEIN 1"/>
    <property type="match status" value="1"/>
</dbReference>
<evidence type="ECO:0000313" key="4">
    <source>
        <dbReference type="EMBL" id="TDK37141.1"/>
    </source>
</evidence>